<comment type="pathway">
    <text evidence="1">Carotenoid biosynthesis; phytoene biosynthesis.</text>
</comment>
<dbReference type="Proteomes" id="UP000287830">
    <property type="component" value="Unassembled WGS sequence"/>
</dbReference>
<keyword evidence="8" id="KW-0411">Iron-sulfur</keyword>
<dbReference type="GO" id="GO:0004311">
    <property type="term" value="F:geranylgeranyl diphosphate synthase activity"/>
    <property type="evidence" value="ECO:0007669"/>
    <property type="project" value="InterPro"/>
</dbReference>
<dbReference type="GO" id="GO:0016117">
    <property type="term" value="P:carotenoid biosynthetic process"/>
    <property type="evidence" value="ECO:0007669"/>
    <property type="project" value="UniProtKB-KW"/>
</dbReference>
<feature type="domain" description="Rieske" evidence="11">
    <location>
        <begin position="374"/>
        <end position="463"/>
    </location>
</feature>
<reference evidence="12 13" key="1">
    <citation type="submission" date="2018-11" db="EMBL/GenBank/DDBJ databases">
        <title>Whole genome sequence of Streptomyces chrestomyceticus NBRC 13444(T).</title>
        <authorList>
            <person name="Komaki H."/>
            <person name="Tamura T."/>
        </authorList>
    </citation>
    <scope>NUCLEOTIDE SEQUENCE [LARGE SCALE GENOMIC DNA]</scope>
    <source>
        <strain evidence="12 13">NBRC 13444</strain>
    </source>
</reference>
<dbReference type="PROSITE" id="PS01045">
    <property type="entry name" value="SQUALEN_PHYTOEN_SYN_2"/>
    <property type="match status" value="1"/>
</dbReference>
<evidence type="ECO:0000259" key="11">
    <source>
        <dbReference type="PROSITE" id="PS51296"/>
    </source>
</evidence>
<dbReference type="InterPro" id="IPR017941">
    <property type="entry name" value="Rieske_2Fe-2S"/>
</dbReference>
<dbReference type="InterPro" id="IPR045612">
    <property type="entry name" value="DUF5914"/>
</dbReference>
<sequence>MTARELDAAGITEPALRAAYAHCRRLNARHGKTYFLATRLLPVARRPAVHALYGFARWADDIVDSLDADATPQERASALHALETQLDAGLARGGGDEPVVRALAHTSAVYGIDPAYFTAFMASMRADLEVTDYPTYDDLRRYMYGSAEVIGLQMLPVLGTVTPRAEAAPHAAALGAAFQLTNFLRDVGEDLDRGRVYLPADLLAAHDVDRELLRWSRLTGGADARITEALRAAADLTRGVYRRAAPGVAMLDPVSRPCIRTAFILYRGILDAVEADGFAVLHRRAVVSRPVRATVALDGLVRVTAARTAERTATRPGGSTVDAPRRPAGRGRYPLSLRRRPVAWERQRPTWRDAAPGVIAGALERARSRPSGNWYAVGAARDVGRDRPLGRTVAGAEVVLWRAADGRLRGGPGACPHLGAPLKDSPVRCGTLVCHWHGLALDGGPFAGWEPYPVYDDGVLVWVRLDRAGGEEPLARPRVPRRPDTAGAVASVYTGVGRCEPEDVVANRLDPWHGAWFHPYSFVDLTVTDGPAGPEDALTVDVSFKVAGRLVVPVRAEFTAPGPRTVVMRITEGEGAGSVVETHATPLGADASGRPRTAVVEAVVAASARPGFAVARAAAPLLRPLMRATAGRLWRDDMAYAERRWELRSSGRFPG</sequence>
<dbReference type="GO" id="GO:0016705">
    <property type="term" value="F:oxidoreductase activity, acting on paired donors, with incorporation or reduction of molecular oxygen"/>
    <property type="evidence" value="ECO:0007669"/>
    <property type="project" value="UniProtKB-ARBA"/>
</dbReference>
<dbReference type="SFLD" id="SFLDS00005">
    <property type="entry name" value="Isoprenoid_Synthase_Type_I"/>
    <property type="match status" value="1"/>
</dbReference>
<dbReference type="UniPathway" id="UPA00799"/>
<dbReference type="SUPFAM" id="SSF48576">
    <property type="entry name" value="Terpenoid synthases"/>
    <property type="match status" value="1"/>
</dbReference>
<organism evidence="12 13">
    <name type="scientific">Streptomyces chrestomyceticus JCM 4735</name>
    <dbReference type="NCBI Taxonomy" id="1306181"/>
    <lineage>
        <taxon>Bacteria</taxon>
        <taxon>Bacillati</taxon>
        <taxon>Actinomycetota</taxon>
        <taxon>Actinomycetes</taxon>
        <taxon>Kitasatosporales</taxon>
        <taxon>Streptomycetaceae</taxon>
        <taxon>Streptomyces</taxon>
    </lineage>
</organism>
<keyword evidence="7" id="KW-0408">Iron</keyword>
<dbReference type="InterPro" id="IPR036922">
    <property type="entry name" value="Rieske_2Fe-2S_sf"/>
</dbReference>
<evidence type="ECO:0000256" key="9">
    <source>
        <dbReference type="ARBA" id="ARBA00053028"/>
    </source>
</evidence>
<accession>A0A7U9KNT6</accession>
<dbReference type="GO" id="GO:0004497">
    <property type="term" value="F:monooxygenase activity"/>
    <property type="evidence" value="ECO:0007669"/>
    <property type="project" value="UniProtKB-ARBA"/>
</dbReference>
<dbReference type="InterPro" id="IPR019845">
    <property type="entry name" value="Squalene/phytoene_synthase_CS"/>
</dbReference>
<dbReference type="Gene3D" id="1.10.600.10">
    <property type="entry name" value="Farnesyl Diphosphate Synthase"/>
    <property type="match status" value="1"/>
</dbReference>
<dbReference type="EMBL" id="BHZC01000001">
    <property type="protein sequence ID" value="GCD32644.1"/>
    <property type="molecule type" value="Genomic_DNA"/>
</dbReference>
<comment type="similarity">
    <text evidence="2">Belongs to the phytoene/squalene synthase family.</text>
</comment>
<proteinExistence type="inferred from homology"/>
<dbReference type="Pfam" id="PF00494">
    <property type="entry name" value="SQS_PSY"/>
    <property type="match status" value="1"/>
</dbReference>
<dbReference type="SFLD" id="SFLDG01018">
    <property type="entry name" value="Squalene/Phytoene_Synthase_Lik"/>
    <property type="match status" value="1"/>
</dbReference>
<evidence type="ECO:0000313" key="12">
    <source>
        <dbReference type="EMBL" id="GCD32644.1"/>
    </source>
</evidence>
<dbReference type="Gene3D" id="2.102.10.10">
    <property type="entry name" value="Rieske [2Fe-2S] iron-sulphur domain"/>
    <property type="match status" value="1"/>
</dbReference>
<evidence type="ECO:0000256" key="8">
    <source>
        <dbReference type="ARBA" id="ARBA00023014"/>
    </source>
</evidence>
<dbReference type="SFLD" id="SFLDG01212">
    <property type="entry name" value="Phytoene_synthase_like"/>
    <property type="match status" value="1"/>
</dbReference>
<dbReference type="InterPro" id="IPR002060">
    <property type="entry name" value="Squ/phyt_synthse"/>
</dbReference>
<evidence type="ECO:0000313" key="13">
    <source>
        <dbReference type="Proteomes" id="UP000287830"/>
    </source>
</evidence>
<keyword evidence="4" id="KW-0001">2Fe-2S</keyword>
<dbReference type="GO" id="GO:0046872">
    <property type="term" value="F:metal ion binding"/>
    <property type="evidence" value="ECO:0007669"/>
    <property type="project" value="UniProtKB-KW"/>
</dbReference>
<dbReference type="FunFam" id="1.10.600.10:FF:000020">
    <property type="entry name" value="Phytoene synthase"/>
    <property type="match status" value="1"/>
</dbReference>
<evidence type="ECO:0000256" key="7">
    <source>
        <dbReference type="ARBA" id="ARBA00023004"/>
    </source>
</evidence>
<keyword evidence="6" id="KW-0125">Carotenoid biosynthesis</keyword>
<evidence type="ECO:0000256" key="3">
    <source>
        <dbReference type="ARBA" id="ARBA00022679"/>
    </source>
</evidence>
<evidence type="ECO:0000256" key="6">
    <source>
        <dbReference type="ARBA" id="ARBA00022746"/>
    </source>
</evidence>
<dbReference type="CDD" id="cd00683">
    <property type="entry name" value="Trans_IPPS_HH"/>
    <property type="match status" value="1"/>
</dbReference>
<name>A0A7U9KNT6_9ACTN</name>
<evidence type="ECO:0000256" key="2">
    <source>
        <dbReference type="ARBA" id="ARBA00006251"/>
    </source>
</evidence>
<evidence type="ECO:0000256" key="1">
    <source>
        <dbReference type="ARBA" id="ARBA00004684"/>
    </source>
</evidence>
<keyword evidence="5" id="KW-0479">Metal-binding</keyword>
<dbReference type="SUPFAM" id="SSF50022">
    <property type="entry name" value="ISP domain"/>
    <property type="match status" value="1"/>
</dbReference>
<dbReference type="PROSITE" id="PS51296">
    <property type="entry name" value="RIESKE"/>
    <property type="match status" value="1"/>
</dbReference>
<evidence type="ECO:0000256" key="10">
    <source>
        <dbReference type="SAM" id="MobiDB-lite"/>
    </source>
</evidence>
<dbReference type="GO" id="GO:0051537">
    <property type="term" value="F:2 iron, 2 sulfur cluster binding"/>
    <property type="evidence" value="ECO:0007669"/>
    <property type="project" value="UniProtKB-KW"/>
</dbReference>
<dbReference type="GO" id="GO:0051996">
    <property type="term" value="F:squalene synthase [NAD(P)H] activity"/>
    <property type="evidence" value="ECO:0007669"/>
    <property type="project" value="InterPro"/>
</dbReference>
<evidence type="ECO:0000256" key="5">
    <source>
        <dbReference type="ARBA" id="ARBA00022723"/>
    </source>
</evidence>
<dbReference type="PANTHER" id="PTHR31480">
    <property type="entry name" value="BIFUNCTIONAL LYCOPENE CYCLASE/PHYTOENE SYNTHASE"/>
    <property type="match status" value="1"/>
</dbReference>
<comment type="caution">
    <text evidence="12">The sequence shown here is derived from an EMBL/GenBank/DDBJ whole genome shotgun (WGS) entry which is preliminary data.</text>
</comment>
<comment type="cofactor">
    <cofactor evidence="9">
        <name>ATP</name>
        <dbReference type="ChEBI" id="CHEBI:30616"/>
    </cofactor>
</comment>
<dbReference type="Pfam" id="PF19299">
    <property type="entry name" value="DUF5914"/>
    <property type="match status" value="1"/>
</dbReference>
<feature type="region of interest" description="Disordered" evidence="10">
    <location>
        <begin position="309"/>
        <end position="332"/>
    </location>
</feature>
<dbReference type="Pfam" id="PF00355">
    <property type="entry name" value="Rieske"/>
    <property type="match status" value="1"/>
</dbReference>
<keyword evidence="3" id="KW-0808">Transferase</keyword>
<dbReference type="InterPro" id="IPR008949">
    <property type="entry name" value="Isoprenoid_synthase_dom_sf"/>
</dbReference>
<dbReference type="InterPro" id="IPR044843">
    <property type="entry name" value="Trans_IPPS_bact-type"/>
</dbReference>
<dbReference type="InterPro" id="IPR033904">
    <property type="entry name" value="Trans_IPPS_HH"/>
</dbReference>
<evidence type="ECO:0000256" key="4">
    <source>
        <dbReference type="ARBA" id="ARBA00022714"/>
    </source>
</evidence>
<dbReference type="AlphaFoldDB" id="A0A7U9KNT6"/>
<gene>
    <name evidence="12" type="ORF">OEIGOIKO_00361</name>
</gene>
<protein>
    <submittedName>
        <fullName evidence="12">(2Fe-2S) ferredoxin</fullName>
    </submittedName>
</protein>